<dbReference type="InterPro" id="IPR012337">
    <property type="entry name" value="RNaseH-like_sf"/>
</dbReference>
<dbReference type="Gene3D" id="3.30.420.10">
    <property type="entry name" value="Ribonuclease H-like superfamily/Ribonuclease H"/>
    <property type="match status" value="1"/>
</dbReference>
<protein>
    <submittedName>
        <fullName evidence="2">GIY-YIG nuclease family protein</fullName>
    </submittedName>
</protein>
<accession>A0ABR7Q4A6</accession>
<dbReference type="Gene3D" id="3.40.1440.10">
    <property type="entry name" value="GIY-YIG endonuclease"/>
    <property type="match status" value="1"/>
</dbReference>
<dbReference type="NCBIfam" id="TIGR00573">
    <property type="entry name" value="dnaq"/>
    <property type="match status" value="1"/>
</dbReference>
<dbReference type="RefSeq" id="WP_187560414.1">
    <property type="nucleotide sequence ID" value="NZ_JACGWS010000001.1"/>
</dbReference>
<dbReference type="InterPro" id="IPR035901">
    <property type="entry name" value="GIY-YIG_endonuc_sf"/>
</dbReference>
<dbReference type="CDD" id="cd10434">
    <property type="entry name" value="GIY-YIG_UvrC_Cho"/>
    <property type="match status" value="1"/>
</dbReference>
<comment type="caution">
    <text evidence="2">The sequence shown here is derived from an EMBL/GenBank/DDBJ whole genome shotgun (WGS) entry which is preliminary data.</text>
</comment>
<organism evidence="2 3">
    <name type="scientific">Kordia aestuariivivens</name>
    <dbReference type="NCBI Taxonomy" id="2759037"/>
    <lineage>
        <taxon>Bacteria</taxon>
        <taxon>Pseudomonadati</taxon>
        <taxon>Bacteroidota</taxon>
        <taxon>Flavobacteriia</taxon>
        <taxon>Flavobacteriales</taxon>
        <taxon>Flavobacteriaceae</taxon>
        <taxon>Kordia</taxon>
    </lineage>
</organism>
<evidence type="ECO:0000259" key="1">
    <source>
        <dbReference type="PROSITE" id="PS50164"/>
    </source>
</evidence>
<gene>
    <name evidence="2" type="ORF">H2O64_01760</name>
</gene>
<dbReference type="InterPro" id="IPR047296">
    <property type="entry name" value="GIY-YIG_UvrC_Cho"/>
</dbReference>
<dbReference type="Pfam" id="PF01541">
    <property type="entry name" value="GIY-YIG"/>
    <property type="match status" value="1"/>
</dbReference>
<dbReference type="SUPFAM" id="SSF53098">
    <property type="entry name" value="Ribonuclease H-like"/>
    <property type="match status" value="1"/>
</dbReference>
<dbReference type="EMBL" id="JACGWS010000001">
    <property type="protein sequence ID" value="MBC8753377.1"/>
    <property type="molecule type" value="Genomic_DNA"/>
</dbReference>
<dbReference type="PROSITE" id="PS50164">
    <property type="entry name" value="GIY_YIG"/>
    <property type="match status" value="1"/>
</dbReference>
<evidence type="ECO:0000313" key="2">
    <source>
        <dbReference type="EMBL" id="MBC8753377.1"/>
    </source>
</evidence>
<dbReference type="SMART" id="SM00479">
    <property type="entry name" value="EXOIII"/>
    <property type="match status" value="1"/>
</dbReference>
<dbReference type="SMART" id="SM00465">
    <property type="entry name" value="GIYc"/>
    <property type="match status" value="1"/>
</dbReference>
<feature type="domain" description="GIY-YIG" evidence="1">
    <location>
        <begin position="199"/>
        <end position="275"/>
    </location>
</feature>
<proteinExistence type="predicted"/>
<sequence>MSKNQLYTIIDVETTGRSNQITEISIFKFDGTKIVDEFTSLVNPNTLIPVHITTLTGIDNALVANAPSFAEVAEDILNITKDTIFVAHNVNFDYNVIRNEFKAIHVDFNRKKLCTVRLSRTLIPGYKSYSLGKLCKSLEIPLSDRHRARGDAAATVILFELLLAQETAEETFEKFLKRESKESTLPPNLPSHTFNGLPKKAGIYYFKDKKGKIIYVGKAKDIQKRVLGHFYNKSKKELDLCRETADIDFELSGSELVALLMEDAAIKHHYPRYNSASKRAAKSYAIFEYSDRRGVKHLAFNDAKMIANPMITFYNIRDCRTYLERLCMQFELCPKYCHLQEGVQVCSHFLIQSCKGICKQEEAIEIYNERVDVAVAHSREASQNVVIKRKGRTDNEEAFIMVKNGLYLGYGFIDFDVQISHTDELESHIIKQKDNVDVQRILRKVLLDTKVQSDLVFAVG</sequence>
<reference evidence="2 3" key="1">
    <citation type="submission" date="2020-07" db="EMBL/GenBank/DDBJ databases">
        <title>Description of Kordia aestuariivivens sp. nov., isolated from a tidal flat.</title>
        <authorList>
            <person name="Park S."/>
            <person name="Yoon J.-H."/>
        </authorList>
    </citation>
    <scope>NUCLEOTIDE SEQUENCE [LARGE SCALE GENOMIC DNA]</scope>
    <source>
        <strain evidence="2 3">YSTF-M3</strain>
    </source>
</reference>
<dbReference type="InterPro" id="IPR013520">
    <property type="entry name" value="Ribonucl_H"/>
</dbReference>
<dbReference type="SUPFAM" id="SSF82771">
    <property type="entry name" value="GIY-YIG endonuclease"/>
    <property type="match status" value="1"/>
</dbReference>
<dbReference type="PANTHER" id="PTHR30231:SF41">
    <property type="entry name" value="DNA POLYMERASE III SUBUNIT EPSILON"/>
    <property type="match status" value="1"/>
</dbReference>
<evidence type="ECO:0000313" key="3">
    <source>
        <dbReference type="Proteomes" id="UP000619238"/>
    </source>
</evidence>
<dbReference type="Proteomes" id="UP000619238">
    <property type="component" value="Unassembled WGS sequence"/>
</dbReference>
<dbReference type="CDD" id="cd06127">
    <property type="entry name" value="DEDDh"/>
    <property type="match status" value="1"/>
</dbReference>
<dbReference type="InterPro" id="IPR006054">
    <property type="entry name" value="DnaQ"/>
</dbReference>
<dbReference type="InterPro" id="IPR000305">
    <property type="entry name" value="GIY-YIG_endonuc"/>
</dbReference>
<name>A0ABR7Q4A6_9FLAO</name>
<dbReference type="Pfam" id="PF00929">
    <property type="entry name" value="RNase_T"/>
    <property type="match status" value="1"/>
</dbReference>
<keyword evidence="3" id="KW-1185">Reference proteome</keyword>
<dbReference type="PANTHER" id="PTHR30231">
    <property type="entry name" value="DNA POLYMERASE III SUBUNIT EPSILON"/>
    <property type="match status" value="1"/>
</dbReference>
<dbReference type="InterPro" id="IPR036397">
    <property type="entry name" value="RNaseH_sf"/>
</dbReference>